<dbReference type="EMBL" id="BSFI01000008">
    <property type="protein sequence ID" value="GLK68438.1"/>
    <property type="molecule type" value="Genomic_DNA"/>
</dbReference>
<proteinExistence type="predicted"/>
<feature type="compositionally biased region" description="Basic and acidic residues" evidence="1">
    <location>
        <begin position="162"/>
        <end position="212"/>
    </location>
</feature>
<keyword evidence="4" id="KW-1185">Reference proteome</keyword>
<protein>
    <recommendedName>
        <fullName evidence="2">DUF4167 domain-containing protein</fullName>
    </recommendedName>
</protein>
<dbReference type="AlphaFoldDB" id="A0A9W6J300"/>
<dbReference type="Pfam" id="PF13763">
    <property type="entry name" value="DUF4167"/>
    <property type="match status" value="1"/>
</dbReference>
<reference evidence="3" key="1">
    <citation type="journal article" date="2014" name="Int. J. Syst. Evol. Microbiol.">
        <title>Complete genome sequence of Corynebacterium casei LMG S-19264T (=DSM 44701T), isolated from a smear-ripened cheese.</title>
        <authorList>
            <consortium name="US DOE Joint Genome Institute (JGI-PGF)"/>
            <person name="Walter F."/>
            <person name="Albersmeier A."/>
            <person name="Kalinowski J."/>
            <person name="Ruckert C."/>
        </authorList>
    </citation>
    <scope>NUCLEOTIDE SEQUENCE</scope>
    <source>
        <strain evidence="3">VKM B-2347</strain>
    </source>
</reference>
<organism evidence="3 4">
    <name type="scientific">Hansschlegelia plantiphila</name>
    <dbReference type="NCBI Taxonomy" id="374655"/>
    <lineage>
        <taxon>Bacteria</taxon>
        <taxon>Pseudomonadati</taxon>
        <taxon>Pseudomonadota</taxon>
        <taxon>Alphaproteobacteria</taxon>
        <taxon>Hyphomicrobiales</taxon>
        <taxon>Methylopilaceae</taxon>
        <taxon>Hansschlegelia</taxon>
    </lineage>
</organism>
<feature type="compositionally biased region" description="Gly residues" evidence="1">
    <location>
        <begin position="1"/>
        <end position="24"/>
    </location>
</feature>
<gene>
    <name evidence="3" type="ORF">GCM10008179_20760</name>
</gene>
<feature type="region of interest" description="Disordered" evidence="1">
    <location>
        <begin position="1"/>
        <end position="44"/>
    </location>
</feature>
<feature type="domain" description="DUF4167" evidence="2">
    <location>
        <begin position="15"/>
        <end position="88"/>
    </location>
</feature>
<name>A0A9W6J300_9HYPH</name>
<feature type="region of interest" description="Disordered" evidence="1">
    <location>
        <begin position="97"/>
        <end position="309"/>
    </location>
</feature>
<dbReference type="InterPro" id="IPR025430">
    <property type="entry name" value="DUF4167"/>
</dbReference>
<evidence type="ECO:0000313" key="4">
    <source>
        <dbReference type="Proteomes" id="UP001143372"/>
    </source>
</evidence>
<evidence type="ECO:0000259" key="2">
    <source>
        <dbReference type="Pfam" id="PF13763"/>
    </source>
</evidence>
<feature type="compositionally biased region" description="Acidic residues" evidence="1">
    <location>
        <begin position="101"/>
        <end position="114"/>
    </location>
</feature>
<dbReference type="Proteomes" id="UP001143372">
    <property type="component" value="Unassembled WGS sequence"/>
</dbReference>
<sequence>MRGRSRGGGGGGGGNGGGGGGGKGPNPLTRSYESNGPDVKIRGTAGTIADKYVQLSRDALTSGDPVAAENYLQHAEHYYRLLAAAQAQYQPNQTFVRADSEDYNDGEYDEDNPDAGEPNGQAYMQQNAAAQQNAGGQPNQQRFNGNNNNNQQRPNAYSQNGRDGEQRRPDRNDRPRQDSRPERADRADNRNDRPQERSDRNDRAPRPERTDEQPFIGDLPAFITGEPAPARPAPEAPAFAPAPVSPAPAITSEPDAAPAAEADAMNEDGTKAPAPRGRRRRYGRFGRGAAGEEGGADDAPAPTPEPASE</sequence>
<evidence type="ECO:0000256" key="1">
    <source>
        <dbReference type="SAM" id="MobiDB-lite"/>
    </source>
</evidence>
<accession>A0A9W6J300</accession>
<comment type="caution">
    <text evidence="3">The sequence shown here is derived from an EMBL/GenBank/DDBJ whole genome shotgun (WGS) entry which is preliminary data.</text>
</comment>
<evidence type="ECO:0000313" key="3">
    <source>
        <dbReference type="EMBL" id="GLK68438.1"/>
    </source>
</evidence>
<feature type="compositionally biased region" description="Low complexity" evidence="1">
    <location>
        <begin position="236"/>
        <end position="263"/>
    </location>
</feature>
<dbReference type="RefSeq" id="WP_271168677.1">
    <property type="nucleotide sequence ID" value="NZ_BSFI01000008.1"/>
</dbReference>
<feature type="compositionally biased region" description="Low complexity" evidence="1">
    <location>
        <begin position="119"/>
        <end position="155"/>
    </location>
</feature>
<reference evidence="3" key="2">
    <citation type="submission" date="2023-01" db="EMBL/GenBank/DDBJ databases">
        <authorList>
            <person name="Sun Q."/>
            <person name="Evtushenko L."/>
        </authorList>
    </citation>
    <scope>NUCLEOTIDE SEQUENCE</scope>
    <source>
        <strain evidence="3">VKM B-2347</strain>
    </source>
</reference>